<dbReference type="Proteomes" id="UP000320421">
    <property type="component" value="Chromosome"/>
</dbReference>
<organism evidence="3 4">
    <name type="scientific">Gimesia chilikensis</name>
    <dbReference type="NCBI Taxonomy" id="2605989"/>
    <lineage>
        <taxon>Bacteria</taxon>
        <taxon>Pseudomonadati</taxon>
        <taxon>Planctomycetota</taxon>
        <taxon>Planctomycetia</taxon>
        <taxon>Planctomycetales</taxon>
        <taxon>Planctomycetaceae</taxon>
        <taxon>Gimesia</taxon>
    </lineage>
</organism>
<name>A0A517PZ29_9PLAN</name>
<dbReference type="OrthoDB" id="255848at2"/>
<reference evidence="3 4" key="1">
    <citation type="submission" date="2019-02" db="EMBL/GenBank/DDBJ databases">
        <title>Deep-cultivation of Planctomycetes and their phenomic and genomic characterization uncovers novel biology.</title>
        <authorList>
            <person name="Wiegand S."/>
            <person name="Jogler M."/>
            <person name="Boedeker C."/>
            <person name="Pinto D."/>
            <person name="Vollmers J."/>
            <person name="Rivas-Marin E."/>
            <person name="Kohn T."/>
            <person name="Peeters S.H."/>
            <person name="Heuer A."/>
            <person name="Rast P."/>
            <person name="Oberbeckmann S."/>
            <person name="Bunk B."/>
            <person name="Jeske O."/>
            <person name="Meyerdierks A."/>
            <person name="Storesund J.E."/>
            <person name="Kallscheuer N."/>
            <person name="Luecker S."/>
            <person name="Lage O.M."/>
            <person name="Pohl T."/>
            <person name="Merkel B.J."/>
            <person name="Hornburger P."/>
            <person name="Mueller R.-W."/>
            <person name="Bruemmer F."/>
            <person name="Labrenz M."/>
            <person name="Spormann A.M."/>
            <person name="Op den Camp H."/>
            <person name="Overmann J."/>
            <person name="Amann R."/>
            <person name="Jetten M.S.M."/>
            <person name="Mascher T."/>
            <person name="Medema M.H."/>
            <person name="Devos D.P."/>
            <person name="Kaster A.-K."/>
            <person name="Ovreas L."/>
            <person name="Rohde M."/>
            <person name="Galperin M.Y."/>
            <person name="Jogler C."/>
        </authorList>
    </citation>
    <scope>NUCLEOTIDE SEQUENCE [LARGE SCALE GENOMIC DNA]</scope>
    <source>
        <strain evidence="3 4">HG66A1</strain>
    </source>
</reference>
<evidence type="ECO:0000259" key="2">
    <source>
        <dbReference type="Pfam" id="PF07596"/>
    </source>
</evidence>
<dbReference type="PANTHER" id="PTHR30093:SF2">
    <property type="entry name" value="TYPE II SECRETION SYSTEM PROTEIN H"/>
    <property type="match status" value="1"/>
</dbReference>
<sequence>MYRENSTRQTTLTRHGFTLIELLVVIAIIAILIALLLPAVQQAREAARRSQCKNNLKQIGIALHNYHDVHSVFPPGWVGVVSRQPNVGGESGFSWGTMILPYIDQANLYNQFNFSLAMDVAPNRALLSQRLTVFQCPSDPKPDTFMAEDRNAAQVQMATANYAAVFGSVELDDCYTVSPGTPPLSAQGQCVSNGIFYHNSKVRMRDITDGTSNTLMVGERTTYNDPVEGPWYGTWSGALPLTDDAPARVIGHAEHLPNGGDDPEDFGSFHVGGAHFILGDGHVRFLSENMNQEIFEALGTRAGGEVIGEF</sequence>
<evidence type="ECO:0000313" key="3">
    <source>
        <dbReference type="EMBL" id="QDT24620.1"/>
    </source>
</evidence>
<accession>A0A517PZ29</accession>
<keyword evidence="1" id="KW-0812">Transmembrane</keyword>
<dbReference type="NCBIfam" id="TIGR04294">
    <property type="entry name" value="pre_pil_HX9DG"/>
    <property type="match status" value="1"/>
</dbReference>
<dbReference type="Gene3D" id="3.30.700.10">
    <property type="entry name" value="Glycoprotein, Type 4 Pilin"/>
    <property type="match status" value="1"/>
</dbReference>
<feature type="domain" description="DUF1559" evidence="2">
    <location>
        <begin position="41"/>
        <end position="293"/>
    </location>
</feature>
<keyword evidence="1" id="KW-1133">Transmembrane helix</keyword>
<dbReference type="Pfam" id="PF07963">
    <property type="entry name" value="N_methyl"/>
    <property type="match status" value="1"/>
</dbReference>
<dbReference type="Pfam" id="PF07596">
    <property type="entry name" value="SBP_bac_10"/>
    <property type="match status" value="1"/>
</dbReference>
<dbReference type="InterPro" id="IPR012902">
    <property type="entry name" value="N_methyl_site"/>
</dbReference>
<dbReference type="InterPro" id="IPR011453">
    <property type="entry name" value="DUF1559"/>
</dbReference>
<feature type="transmembrane region" description="Helical" evidence="1">
    <location>
        <begin position="20"/>
        <end position="40"/>
    </location>
</feature>
<gene>
    <name evidence="3" type="ORF">HG66A1_64550</name>
</gene>
<protein>
    <submittedName>
        <fullName evidence="3">Putative major pilin subunit</fullName>
    </submittedName>
</protein>
<dbReference type="EMBL" id="CP036266">
    <property type="protein sequence ID" value="QDT24620.1"/>
    <property type="molecule type" value="Genomic_DNA"/>
</dbReference>
<dbReference type="InterPro" id="IPR045584">
    <property type="entry name" value="Pilin-like"/>
</dbReference>
<keyword evidence="1" id="KW-0472">Membrane</keyword>
<dbReference type="AlphaFoldDB" id="A0A517PZ29"/>
<evidence type="ECO:0000256" key="1">
    <source>
        <dbReference type="SAM" id="Phobius"/>
    </source>
</evidence>
<dbReference type="SUPFAM" id="SSF54523">
    <property type="entry name" value="Pili subunits"/>
    <property type="match status" value="1"/>
</dbReference>
<evidence type="ECO:0000313" key="4">
    <source>
        <dbReference type="Proteomes" id="UP000320421"/>
    </source>
</evidence>
<dbReference type="PANTHER" id="PTHR30093">
    <property type="entry name" value="GENERAL SECRETION PATHWAY PROTEIN G"/>
    <property type="match status" value="1"/>
</dbReference>
<proteinExistence type="predicted"/>
<dbReference type="PROSITE" id="PS00409">
    <property type="entry name" value="PROKAR_NTER_METHYL"/>
    <property type="match status" value="1"/>
</dbReference>
<keyword evidence="4" id="KW-1185">Reference proteome</keyword>
<dbReference type="RefSeq" id="WP_145193452.1">
    <property type="nucleotide sequence ID" value="NZ_CP036266.1"/>
</dbReference>
<dbReference type="NCBIfam" id="TIGR02532">
    <property type="entry name" value="IV_pilin_GFxxxE"/>
    <property type="match status" value="1"/>
</dbReference>
<dbReference type="InterPro" id="IPR027558">
    <property type="entry name" value="Pre_pil_HX9DG_C"/>
</dbReference>